<feature type="compositionally biased region" description="Polar residues" evidence="1">
    <location>
        <begin position="476"/>
        <end position="487"/>
    </location>
</feature>
<dbReference type="Gene3D" id="1.25.40.20">
    <property type="entry name" value="Ankyrin repeat-containing domain"/>
    <property type="match status" value="1"/>
</dbReference>
<evidence type="ECO:0000259" key="2">
    <source>
        <dbReference type="PROSITE" id="PS50053"/>
    </source>
</evidence>
<sequence length="785" mass="87332">MHHRKKKKRIDKKSTMLVFGVYEGDRVSLDVPIGASVGEVKKMFQNEFRIYIDDMSKKDRNIIVLHYAGSDLDEQWCFTDLGIEAGSTIRVIMKEEVKPVLYIECSYNKKTIDIIDKDMIVPQTYADDLRALVSKKTGIPVSIFRLVAESGQEIYDGHQLYDYSVDAGQVIKMENWDGWNEFINLCIMGFTPKVLSQLSSDEVISKFQMKVALHIAAHYGCVDLARSLVKQGIRADEHIGVHPYKQWSSTENHIETKKAPIHEAVECGQLAVLRMFVNHDITVVMAKNGNDLTGLNIALRNSIKHCASFLLTRQWTKVPVGKYGSISVQTLRRVKQWCEVSKEKTFAKFGQVKSTLKKRSFNAGALVSNGEPVVDGFTPSPMTGKPKSHLKDADKKTQFEVFREVYGLREDPEHYFKQMGTFENFKSLKIRRNTKWGNMIDRSDVAVKLTQGLVPVPDDNKPKGGILKGILSKGSNAPSETPNSNQGIGKLFRAGTSASVADSTISEEEPKQKVPQGKVSLMGKFLRGGNQPILEIETENQENAQQAKPGLLGKLLKGGEGSRSRQTSESEGDNPKGNAVPKLPPLLQKKKNNSDAIQEEKENIEIEETSKANYLQTPLNKKGGKELAKSLPNLRIDKTQNHPKGDEPQTPNSGGDKPGSSTGNQKKKKKKRISSAVLLSKAKSSDGAIPLPLISKENNSRPFFYHNGLREEDFVMPMLDVVSEYKGSTSTDRAIQSLTIANTFDKKPWLSKVRMAIALTTQSIKRSVKDSGWSTNRSMTSSDAG</sequence>
<protein>
    <recommendedName>
        <fullName evidence="2">Ubiquitin-like domain-containing protein</fullName>
    </recommendedName>
</protein>
<evidence type="ECO:0000313" key="3">
    <source>
        <dbReference type="EMBL" id="KAJ8312113.1"/>
    </source>
</evidence>
<gene>
    <name evidence="3" type="ORF">KUTeg_009486</name>
</gene>
<feature type="domain" description="Ubiquitin-like" evidence="2">
    <location>
        <begin position="128"/>
        <end position="173"/>
    </location>
</feature>
<dbReference type="PANTHER" id="PTHR46885:SF1">
    <property type="entry name" value="PROTEIN ANKUB1"/>
    <property type="match status" value="1"/>
</dbReference>
<accession>A0ABQ9F402</accession>
<feature type="domain" description="Ubiquitin-like" evidence="2">
    <location>
        <begin position="15"/>
        <end position="95"/>
    </location>
</feature>
<dbReference type="SMART" id="SM00248">
    <property type="entry name" value="ANK"/>
    <property type="match status" value="2"/>
</dbReference>
<reference evidence="3 4" key="1">
    <citation type="submission" date="2022-12" db="EMBL/GenBank/DDBJ databases">
        <title>Chromosome-level genome of Tegillarca granosa.</title>
        <authorList>
            <person name="Kim J."/>
        </authorList>
    </citation>
    <scope>NUCLEOTIDE SEQUENCE [LARGE SCALE GENOMIC DNA]</scope>
    <source>
        <strain evidence="3">Teg-2019</strain>
        <tissue evidence="3">Adductor muscle</tissue>
    </source>
</reference>
<feature type="compositionally biased region" description="Basic and acidic residues" evidence="1">
    <location>
        <begin position="635"/>
        <end position="647"/>
    </location>
</feature>
<evidence type="ECO:0000256" key="1">
    <source>
        <dbReference type="SAM" id="MobiDB-lite"/>
    </source>
</evidence>
<dbReference type="InterPro" id="IPR042788">
    <property type="entry name" value="ANKUB1"/>
</dbReference>
<keyword evidence="4" id="KW-1185">Reference proteome</keyword>
<dbReference type="InterPro" id="IPR036770">
    <property type="entry name" value="Ankyrin_rpt-contain_sf"/>
</dbReference>
<feature type="region of interest" description="Disordered" evidence="1">
    <location>
        <begin position="460"/>
        <end position="490"/>
    </location>
</feature>
<dbReference type="InterPro" id="IPR002110">
    <property type="entry name" value="Ankyrin_rpt"/>
</dbReference>
<evidence type="ECO:0000313" key="4">
    <source>
        <dbReference type="Proteomes" id="UP001217089"/>
    </source>
</evidence>
<comment type="caution">
    <text evidence="3">The sequence shown here is derived from an EMBL/GenBank/DDBJ whole genome shotgun (WGS) entry which is preliminary data.</text>
</comment>
<dbReference type="SUPFAM" id="SSF54236">
    <property type="entry name" value="Ubiquitin-like"/>
    <property type="match status" value="2"/>
</dbReference>
<organism evidence="3 4">
    <name type="scientific">Tegillarca granosa</name>
    <name type="common">Malaysian cockle</name>
    <name type="synonym">Anadara granosa</name>
    <dbReference type="NCBI Taxonomy" id="220873"/>
    <lineage>
        <taxon>Eukaryota</taxon>
        <taxon>Metazoa</taxon>
        <taxon>Spiralia</taxon>
        <taxon>Lophotrochozoa</taxon>
        <taxon>Mollusca</taxon>
        <taxon>Bivalvia</taxon>
        <taxon>Autobranchia</taxon>
        <taxon>Pteriomorphia</taxon>
        <taxon>Arcoida</taxon>
        <taxon>Arcoidea</taxon>
        <taxon>Arcidae</taxon>
        <taxon>Tegillarca</taxon>
    </lineage>
</organism>
<feature type="compositionally biased region" description="Low complexity" evidence="1">
    <location>
        <begin position="463"/>
        <end position="475"/>
    </location>
</feature>
<dbReference type="Gene3D" id="3.10.20.90">
    <property type="entry name" value="Phosphatidylinositol 3-kinase Catalytic Subunit, Chain A, domain 1"/>
    <property type="match status" value="1"/>
</dbReference>
<proteinExistence type="predicted"/>
<dbReference type="InterPro" id="IPR029071">
    <property type="entry name" value="Ubiquitin-like_domsf"/>
</dbReference>
<feature type="region of interest" description="Disordered" evidence="1">
    <location>
        <begin position="632"/>
        <end position="674"/>
    </location>
</feature>
<dbReference type="SUPFAM" id="SSF48403">
    <property type="entry name" value="Ankyrin repeat"/>
    <property type="match status" value="1"/>
</dbReference>
<dbReference type="PROSITE" id="PS50053">
    <property type="entry name" value="UBIQUITIN_2"/>
    <property type="match status" value="2"/>
</dbReference>
<name>A0ABQ9F402_TEGGR</name>
<dbReference type="Pfam" id="PF00023">
    <property type="entry name" value="Ank"/>
    <property type="match status" value="1"/>
</dbReference>
<dbReference type="EMBL" id="JARBDR010000440">
    <property type="protein sequence ID" value="KAJ8312113.1"/>
    <property type="molecule type" value="Genomic_DNA"/>
</dbReference>
<feature type="region of interest" description="Disordered" evidence="1">
    <location>
        <begin position="500"/>
        <end position="519"/>
    </location>
</feature>
<dbReference type="InterPro" id="IPR000626">
    <property type="entry name" value="Ubiquitin-like_dom"/>
</dbReference>
<dbReference type="PANTHER" id="PTHR46885">
    <property type="entry name" value="PROTEIN ANKUB1"/>
    <property type="match status" value="1"/>
</dbReference>
<feature type="compositionally biased region" description="Polar residues" evidence="1">
    <location>
        <begin position="649"/>
        <end position="664"/>
    </location>
</feature>
<feature type="region of interest" description="Disordered" evidence="1">
    <location>
        <begin position="553"/>
        <end position="604"/>
    </location>
</feature>
<dbReference type="Proteomes" id="UP001217089">
    <property type="component" value="Unassembled WGS sequence"/>
</dbReference>